<dbReference type="NCBIfam" id="TIGR02937">
    <property type="entry name" value="sigma70-ECF"/>
    <property type="match status" value="1"/>
</dbReference>
<comment type="similarity">
    <text evidence="1">Belongs to the sigma-70 factor family. ECF subfamily.</text>
</comment>
<evidence type="ECO:0000256" key="2">
    <source>
        <dbReference type="ARBA" id="ARBA00023015"/>
    </source>
</evidence>
<evidence type="ECO:0000256" key="5">
    <source>
        <dbReference type="ARBA" id="ARBA00023163"/>
    </source>
</evidence>
<dbReference type="InterPro" id="IPR036388">
    <property type="entry name" value="WH-like_DNA-bd_sf"/>
</dbReference>
<keyword evidence="3" id="KW-0731">Sigma factor</keyword>
<dbReference type="EMBL" id="PFWT01000009">
    <property type="protein sequence ID" value="PJA46706.1"/>
    <property type="molecule type" value="Genomic_DNA"/>
</dbReference>
<dbReference type="Pfam" id="PF08281">
    <property type="entry name" value="Sigma70_r4_2"/>
    <property type="match status" value="1"/>
</dbReference>
<proteinExistence type="inferred from homology"/>
<evidence type="ECO:0000256" key="4">
    <source>
        <dbReference type="ARBA" id="ARBA00023125"/>
    </source>
</evidence>
<dbReference type="GO" id="GO:0003677">
    <property type="term" value="F:DNA binding"/>
    <property type="evidence" value="ECO:0007669"/>
    <property type="project" value="UniProtKB-KW"/>
</dbReference>
<evidence type="ECO:0000259" key="6">
    <source>
        <dbReference type="Pfam" id="PF04542"/>
    </source>
</evidence>
<evidence type="ECO:0000259" key="7">
    <source>
        <dbReference type="Pfam" id="PF08281"/>
    </source>
</evidence>
<evidence type="ECO:0008006" key="10">
    <source>
        <dbReference type="Google" id="ProtNLM"/>
    </source>
</evidence>
<comment type="caution">
    <text evidence="8">The sequence shown here is derived from an EMBL/GenBank/DDBJ whole genome shotgun (WGS) entry which is preliminary data.</text>
</comment>
<dbReference type="Gene3D" id="1.10.1740.10">
    <property type="match status" value="1"/>
</dbReference>
<dbReference type="Gene3D" id="1.10.10.10">
    <property type="entry name" value="Winged helix-like DNA-binding domain superfamily/Winged helix DNA-binding domain"/>
    <property type="match status" value="1"/>
</dbReference>
<dbReference type="PANTHER" id="PTHR43133:SF52">
    <property type="entry name" value="ECF RNA POLYMERASE SIGMA FACTOR SIGL"/>
    <property type="match status" value="1"/>
</dbReference>
<dbReference type="InterPro" id="IPR013325">
    <property type="entry name" value="RNA_pol_sigma_r2"/>
</dbReference>
<gene>
    <name evidence="8" type="ORF">CO173_02985</name>
</gene>
<dbReference type="Pfam" id="PF04542">
    <property type="entry name" value="Sigma70_r2"/>
    <property type="match status" value="1"/>
</dbReference>
<dbReference type="GO" id="GO:0006352">
    <property type="term" value="P:DNA-templated transcription initiation"/>
    <property type="evidence" value="ECO:0007669"/>
    <property type="project" value="InterPro"/>
</dbReference>
<sequence length="189" mass="22131">MEEKNINQSVLENEEELVERARVNDEAFGVLYEFYFKKIYGYTAKRVGHCQTTEDLVSQTFMKAFTKLDTYKKGTGSFKAWLYRIATNTIIDHYRKKGRRIEVDIEEIHHLESGELAPELLTDRSIENVKIREVLSRLKEKEQEIIQLKFFGELSNDEIANVLQISGNNAGVKVHRALTRFKEEYSKYV</sequence>
<dbReference type="CDD" id="cd06171">
    <property type="entry name" value="Sigma70_r4"/>
    <property type="match status" value="1"/>
</dbReference>
<reference evidence="9" key="1">
    <citation type="submission" date="2017-09" db="EMBL/GenBank/DDBJ databases">
        <title>Depth-based differentiation of microbial function through sediment-hosted aquifers and enrichment of novel symbionts in the deep terrestrial subsurface.</title>
        <authorList>
            <person name="Probst A.J."/>
            <person name="Ladd B."/>
            <person name="Jarett J.K."/>
            <person name="Geller-Mcgrath D.E."/>
            <person name="Sieber C.M.K."/>
            <person name="Emerson J.B."/>
            <person name="Anantharaman K."/>
            <person name="Thomas B.C."/>
            <person name="Malmstrom R."/>
            <person name="Stieglmeier M."/>
            <person name="Klingl A."/>
            <person name="Woyke T."/>
            <person name="Ryan C.M."/>
            <person name="Banfield J.F."/>
        </authorList>
    </citation>
    <scope>NUCLEOTIDE SEQUENCE [LARGE SCALE GENOMIC DNA]</scope>
</reference>
<dbReference type="InterPro" id="IPR007627">
    <property type="entry name" value="RNA_pol_sigma70_r2"/>
</dbReference>
<dbReference type="Proteomes" id="UP000231263">
    <property type="component" value="Unassembled WGS sequence"/>
</dbReference>
<dbReference type="InterPro" id="IPR013324">
    <property type="entry name" value="RNA_pol_sigma_r3/r4-like"/>
</dbReference>
<dbReference type="InterPro" id="IPR013249">
    <property type="entry name" value="RNA_pol_sigma70_r4_t2"/>
</dbReference>
<evidence type="ECO:0000256" key="3">
    <source>
        <dbReference type="ARBA" id="ARBA00023082"/>
    </source>
</evidence>
<feature type="domain" description="RNA polymerase sigma-70 region 2" evidence="6">
    <location>
        <begin position="31"/>
        <end position="100"/>
    </location>
</feature>
<dbReference type="InterPro" id="IPR039425">
    <property type="entry name" value="RNA_pol_sigma-70-like"/>
</dbReference>
<accession>A0A2M7XG45</accession>
<evidence type="ECO:0000313" key="8">
    <source>
        <dbReference type="EMBL" id="PJA46706.1"/>
    </source>
</evidence>
<name>A0A2M7XG45_9BACT</name>
<evidence type="ECO:0000313" key="9">
    <source>
        <dbReference type="Proteomes" id="UP000231263"/>
    </source>
</evidence>
<dbReference type="SUPFAM" id="SSF88946">
    <property type="entry name" value="Sigma2 domain of RNA polymerase sigma factors"/>
    <property type="match status" value="1"/>
</dbReference>
<protein>
    <recommendedName>
        <fullName evidence="10">RNA polymerase subunit sigma-24</fullName>
    </recommendedName>
</protein>
<keyword evidence="5" id="KW-0804">Transcription</keyword>
<evidence type="ECO:0000256" key="1">
    <source>
        <dbReference type="ARBA" id="ARBA00010641"/>
    </source>
</evidence>
<dbReference type="PANTHER" id="PTHR43133">
    <property type="entry name" value="RNA POLYMERASE ECF-TYPE SIGMA FACTO"/>
    <property type="match status" value="1"/>
</dbReference>
<dbReference type="InterPro" id="IPR014284">
    <property type="entry name" value="RNA_pol_sigma-70_dom"/>
</dbReference>
<dbReference type="AlphaFoldDB" id="A0A2M7XG45"/>
<keyword evidence="4" id="KW-0238">DNA-binding</keyword>
<dbReference type="GO" id="GO:0016987">
    <property type="term" value="F:sigma factor activity"/>
    <property type="evidence" value="ECO:0007669"/>
    <property type="project" value="UniProtKB-KW"/>
</dbReference>
<dbReference type="SUPFAM" id="SSF88659">
    <property type="entry name" value="Sigma3 and sigma4 domains of RNA polymerase sigma factors"/>
    <property type="match status" value="1"/>
</dbReference>
<organism evidence="8 9">
    <name type="scientific">Candidatus Uhrbacteria bacterium CG_4_9_14_3_um_filter_41_35</name>
    <dbReference type="NCBI Taxonomy" id="1975034"/>
    <lineage>
        <taxon>Bacteria</taxon>
        <taxon>Candidatus Uhriibacteriota</taxon>
    </lineage>
</organism>
<keyword evidence="2" id="KW-0805">Transcription regulation</keyword>
<feature type="domain" description="RNA polymerase sigma factor 70 region 4 type 2" evidence="7">
    <location>
        <begin position="130"/>
        <end position="180"/>
    </location>
</feature>